<evidence type="ECO:0000313" key="1">
    <source>
        <dbReference type="EMBL" id="KIM75539.1"/>
    </source>
</evidence>
<organism evidence="1 2">
    <name type="scientific">Piloderma croceum (strain F 1598)</name>
    <dbReference type="NCBI Taxonomy" id="765440"/>
    <lineage>
        <taxon>Eukaryota</taxon>
        <taxon>Fungi</taxon>
        <taxon>Dikarya</taxon>
        <taxon>Basidiomycota</taxon>
        <taxon>Agaricomycotina</taxon>
        <taxon>Agaricomycetes</taxon>
        <taxon>Agaricomycetidae</taxon>
        <taxon>Atheliales</taxon>
        <taxon>Atheliaceae</taxon>
        <taxon>Piloderma</taxon>
    </lineage>
</organism>
<dbReference type="InterPro" id="IPR041078">
    <property type="entry name" value="Plavaka"/>
</dbReference>
<dbReference type="STRING" id="765440.A0A0C3F691"/>
<reference evidence="1 2" key="1">
    <citation type="submission" date="2014-04" db="EMBL/GenBank/DDBJ databases">
        <authorList>
            <consortium name="DOE Joint Genome Institute"/>
            <person name="Kuo A."/>
            <person name="Tarkka M."/>
            <person name="Buscot F."/>
            <person name="Kohler A."/>
            <person name="Nagy L.G."/>
            <person name="Floudas D."/>
            <person name="Copeland A."/>
            <person name="Barry K.W."/>
            <person name="Cichocki N."/>
            <person name="Veneault-Fourrey C."/>
            <person name="LaButti K."/>
            <person name="Lindquist E.A."/>
            <person name="Lipzen A."/>
            <person name="Lundell T."/>
            <person name="Morin E."/>
            <person name="Murat C."/>
            <person name="Sun H."/>
            <person name="Tunlid A."/>
            <person name="Henrissat B."/>
            <person name="Grigoriev I.V."/>
            <person name="Hibbett D.S."/>
            <person name="Martin F."/>
            <person name="Nordberg H.P."/>
            <person name="Cantor M.N."/>
            <person name="Hua S.X."/>
        </authorList>
    </citation>
    <scope>NUCLEOTIDE SEQUENCE [LARGE SCALE GENOMIC DNA]</scope>
    <source>
        <strain evidence="1 2">F 1598</strain>
    </source>
</reference>
<dbReference type="EMBL" id="KN833045">
    <property type="protein sequence ID" value="KIM75539.1"/>
    <property type="molecule type" value="Genomic_DNA"/>
</dbReference>
<proteinExistence type="predicted"/>
<reference evidence="2" key="2">
    <citation type="submission" date="2015-01" db="EMBL/GenBank/DDBJ databases">
        <title>Evolutionary Origins and Diversification of the Mycorrhizal Mutualists.</title>
        <authorList>
            <consortium name="DOE Joint Genome Institute"/>
            <consortium name="Mycorrhizal Genomics Consortium"/>
            <person name="Kohler A."/>
            <person name="Kuo A."/>
            <person name="Nagy L.G."/>
            <person name="Floudas D."/>
            <person name="Copeland A."/>
            <person name="Barry K.W."/>
            <person name="Cichocki N."/>
            <person name="Veneault-Fourrey C."/>
            <person name="LaButti K."/>
            <person name="Lindquist E.A."/>
            <person name="Lipzen A."/>
            <person name="Lundell T."/>
            <person name="Morin E."/>
            <person name="Murat C."/>
            <person name="Riley R."/>
            <person name="Ohm R."/>
            <person name="Sun H."/>
            <person name="Tunlid A."/>
            <person name="Henrissat B."/>
            <person name="Grigoriev I.V."/>
            <person name="Hibbett D.S."/>
            <person name="Martin F."/>
        </authorList>
    </citation>
    <scope>NUCLEOTIDE SEQUENCE [LARGE SCALE GENOMIC DNA]</scope>
    <source>
        <strain evidence="2">F 1598</strain>
    </source>
</reference>
<sequence length="418" mass="47662">MRLWEEYSSGDDWWDVQLYIDSTHVTSFGNVKYWGVFLWIGNVPKADRNDQGGRGRAVLIAYLPSVGISKVVGFKEDSSSKLALHRAEVYHTALGIVFADLELPAEHGTIFKFRDTFQSGIPIFMVVSADYKEMVRISGILGSKSLYPCPICLVPKDKLLDLGHTWPARTKESTDALITKASWQRTKEARKNTLACQSLRYIHNIFLAMFSMWYAVFKAFILDHLHAIEQGEFGKHIWPWLLEALPSTSQSEIDRCFQQCPRFPGVHHFKNGVTSLKYITGTEHGQILRYDEATKGLRNKDLGIGFEWYKHHSLDHAIDIIRKKGPTDNYKPGLGESLHPQVKADYERSSHHPGLADIQMTRMAEERDSILRIRAKVDSFDEWEESLDVRPSVEPENPLDSQVLLYAATTPYESIMCA</sequence>
<dbReference type="Proteomes" id="UP000054166">
    <property type="component" value="Unassembled WGS sequence"/>
</dbReference>
<dbReference type="AlphaFoldDB" id="A0A0C3F691"/>
<accession>A0A0C3F691</accession>
<dbReference type="HOGENOM" id="CLU_571220_0_0_1"/>
<protein>
    <submittedName>
        <fullName evidence="1">Uncharacterized protein</fullName>
    </submittedName>
</protein>
<evidence type="ECO:0000313" key="2">
    <source>
        <dbReference type="Proteomes" id="UP000054166"/>
    </source>
</evidence>
<dbReference type="OrthoDB" id="3239511at2759"/>
<keyword evidence="2" id="KW-1185">Reference proteome</keyword>
<dbReference type="Pfam" id="PF18759">
    <property type="entry name" value="Plavaka"/>
    <property type="match status" value="1"/>
</dbReference>
<name>A0A0C3F691_PILCF</name>
<dbReference type="InParanoid" id="A0A0C3F691"/>
<gene>
    <name evidence="1" type="ORF">PILCRDRAFT_92010</name>
</gene>